<dbReference type="AlphaFoldDB" id="A0A6P3XV78"/>
<reference evidence="3" key="1">
    <citation type="submission" date="2025-08" db="UniProtKB">
        <authorList>
            <consortium name="RefSeq"/>
        </authorList>
    </citation>
    <scope>IDENTIFICATION</scope>
</reference>
<sequence length="122" mass="12564">MAVVVADGDGDDSGSGGAGAAAGGSGKEEARWAPGWALRASPERVEGPKRSYGNLCAKALSRGCVRSCISGRSRRRGSSPRPTLTLSARNGSMASKCVIRDTLRAALLRVLLAIAKYETEGS</sequence>
<dbReference type="Proteomes" id="UP000515204">
    <property type="component" value="Unplaced"/>
</dbReference>
<feature type="region of interest" description="Disordered" evidence="1">
    <location>
        <begin position="1"/>
        <end position="32"/>
    </location>
</feature>
<evidence type="ECO:0000256" key="1">
    <source>
        <dbReference type="SAM" id="MobiDB-lite"/>
    </source>
</evidence>
<accession>A0A6P3XV78</accession>
<dbReference type="GeneID" id="106748208"/>
<dbReference type="KEGG" id="dqu:106748208"/>
<evidence type="ECO:0000313" key="3">
    <source>
        <dbReference type="RefSeq" id="XP_014482007.1"/>
    </source>
</evidence>
<feature type="compositionally biased region" description="Gly residues" evidence="1">
    <location>
        <begin position="13"/>
        <end position="25"/>
    </location>
</feature>
<keyword evidence="2" id="KW-1185">Reference proteome</keyword>
<gene>
    <name evidence="3" type="primary">LOC106748208</name>
</gene>
<name>A0A6P3XV78_DINQU</name>
<protein>
    <submittedName>
        <fullName evidence="3">Uncharacterized protein LOC106748208 isoform X1</fullName>
    </submittedName>
</protein>
<organism evidence="2 3">
    <name type="scientific">Dinoponera quadriceps</name>
    <name type="common">South American ant</name>
    <dbReference type="NCBI Taxonomy" id="609295"/>
    <lineage>
        <taxon>Eukaryota</taxon>
        <taxon>Metazoa</taxon>
        <taxon>Ecdysozoa</taxon>
        <taxon>Arthropoda</taxon>
        <taxon>Hexapoda</taxon>
        <taxon>Insecta</taxon>
        <taxon>Pterygota</taxon>
        <taxon>Neoptera</taxon>
        <taxon>Endopterygota</taxon>
        <taxon>Hymenoptera</taxon>
        <taxon>Apocrita</taxon>
        <taxon>Aculeata</taxon>
        <taxon>Formicoidea</taxon>
        <taxon>Formicidae</taxon>
        <taxon>Ponerinae</taxon>
        <taxon>Ponerini</taxon>
        <taxon>Dinoponera</taxon>
    </lineage>
</organism>
<dbReference type="RefSeq" id="XP_014482007.1">
    <property type="nucleotide sequence ID" value="XM_014626521.1"/>
</dbReference>
<evidence type="ECO:0000313" key="2">
    <source>
        <dbReference type="Proteomes" id="UP000515204"/>
    </source>
</evidence>
<proteinExistence type="predicted"/>